<dbReference type="AlphaFoldDB" id="A0AAE1B5X7"/>
<feature type="compositionally biased region" description="Basic and acidic residues" evidence="1">
    <location>
        <begin position="79"/>
        <end position="110"/>
    </location>
</feature>
<proteinExistence type="predicted"/>
<gene>
    <name evidence="2" type="ORF">RRG08_060773</name>
</gene>
<feature type="compositionally biased region" description="Polar residues" evidence="1">
    <location>
        <begin position="1"/>
        <end position="15"/>
    </location>
</feature>
<feature type="compositionally biased region" description="Basic and acidic residues" evidence="1">
    <location>
        <begin position="23"/>
        <end position="37"/>
    </location>
</feature>
<evidence type="ECO:0000313" key="2">
    <source>
        <dbReference type="EMBL" id="KAK3800152.1"/>
    </source>
</evidence>
<dbReference type="EMBL" id="JAWDGP010000496">
    <property type="protein sequence ID" value="KAK3800152.1"/>
    <property type="molecule type" value="Genomic_DNA"/>
</dbReference>
<evidence type="ECO:0000256" key="1">
    <source>
        <dbReference type="SAM" id="MobiDB-lite"/>
    </source>
</evidence>
<feature type="region of interest" description="Disordered" evidence="1">
    <location>
        <begin position="1"/>
        <end position="133"/>
    </location>
</feature>
<reference evidence="2" key="1">
    <citation type="journal article" date="2023" name="G3 (Bethesda)">
        <title>A reference genome for the long-term kleptoplast-retaining sea slug Elysia crispata morphotype clarki.</title>
        <authorList>
            <person name="Eastman K.E."/>
            <person name="Pendleton A.L."/>
            <person name="Shaikh M.A."/>
            <person name="Suttiyut T."/>
            <person name="Ogas R."/>
            <person name="Tomko P."/>
            <person name="Gavelis G."/>
            <person name="Widhalm J.R."/>
            <person name="Wisecaver J.H."/>
        </authorList>
    </citation>
    <scope>NUCLEOTIDE SEQUENCE</scope>
    <source>
        <strain evidence="2">ECLA1</strain>
    </source>
</reference>
<dbReference type="Proteomes" id="UP001283361">
    <property type="component" value="Unassembled WGS sequence"/>
</dbReference>
<accession>A0AAE1B5X7</accession>
<keyword evidence="3" id="KW-1185">Reference proteome</keyword>
<name>A0AAE1B5X7_9GAST</name>
<feature type="compositionally biased region" description="Low complexity" evidence="1">
    <location>
        <begin position="39"/>
        <end position="57"/>
    </location>
</feature>
<feature type="compositionally biased region" description="Basic and acidic residues" evidence="1">
    <location>
        <begin position="58"/>
        <end position="67"/>
    </location>
</feature>
<organism evidence="2 3">
    <name type="scientific">Elysia crispata</name>
    <name type="common">lettuce slug</name>
    <dbReference type="NCBI Taxonomy" id="231223"/>
    <lineage>
        <taxon>Eukaryota</taxon>
        <taxon>Metazoa</taxon>
        <taxon>Spiralia</taxon>
        <taxon>Lophotrochozoa</taxon>
        <taxon>Mollusca</taxon>
        <taxon>Gastropoda</taxon>
        <taxon>Heterobranchia</taxon>
        <taxon>Euthyneura</taxon>
        <taxon>Panpulmonata</taxon>
        <taxon>Sacoglossa</taxon>
        <taxon>Placobranchoidea</taxon>
        <taxon>Plakobranchidae</taxon>
        <taxon>Elysia</taxon>
    </lineage>
</organism>
<evidence type="ECO:0000313" key="3">
    <source>
        <dbReference type="Proteomes" id="UP001283361"/>
    </source>
</evidence>
<protein>
    <submittedName>
        <fullName evidence="2">Uncharacterized protein</fullName>
    </submittedName>
</protein>
<sequence length="150" mass="16262">MSEAGNSASNSSCRSGKNLFEQFEDHSDSGDDFEIPHCSDGSGSSSNESFSEGSGRSSSRERSRPEPSGDASRLDQLGWEEHTSIPSEKDCFDAVTEARTRRAAKEERGPDTGAQAVRSAATPHVLRSQNSSERGKGLMYTLFMNKIYAC</sequence>
<comment type="caution">
    <text evidence="2">The sequence shown here is derived from an EMBL/GenBank/DDBJ whole genome shotgun (WGS) entry which is preliminary data.</text>
</comment>